<dbReference type="InterPro" id="IPR050640">
    <property type="entry name" value="Bact_2-comp_sensor_kinase"/>
</dbReference>
<comment type="subcellular location">
    <subcellularLocation>
        <location evidence="1">Cell membrane</location>
        <topology evidence="1">Multi-pass membrane protein</topology>
    </subcellularLocation>
</comment>
<evidence type="ECO:0000256" key="2">
    <source>
        <dbReference type="ARBA" id="ARBA00022475"/>
    </source>
</evidence>
<feature type="coiled-coil region" evidence="7">
    <location>
        <begin position="357"/>
        <end position="387"/>
    </location>
</feature>
<protein>
    <submittedName>
        <fullName evidence="10">Two-component sensor histidine kinase</fullName>
    </submittedName>
</protein>
<dbReference type="OrthoDB" id="2638092at2"/>
<dbReference type="Gene3D" id="3.30.565.10">
    <property type="entry name" value="Histidine kinase-like ATPase, C-terminal domain"/>
    <property type="match status" value="1"/>
</dbReference>
<dbReference type="PANTHER" id="PTHR34220">
    <property type="entry name" value="SENSOR HISTIDINE KINASE YPDA"/>
    <property type="match status" value="1"/>
</dbReference>
<dbReference type="Pfam" id="PF02518">
    <property type="entry name" value="HATPase_c"/>
    <property type="match status" value="1"/>
</dbReference>
<evidence type="ECO:0000256" key="1">
    <source>
        <dbReference type="ARBA" id="ARBA00004651"/>
    </source>
</evidence>
<dbReference type="Pfam" id="PF00672">
    <property type="entry name" value="HAMP"/>
    <property type="match status" value="1"/>
</dbReference>
<dbReference type="GO" id="GO:0000155">
    <property type="term" value="F:phosphorelay sensor kinase activity"/>
    <property type="evidence" value="ECO:0007669"/>
    <property type="project" value="InterPro"/>
</dbReference>
<name>A0A2V5KVS7_9BACL</name>
<dbReference type="AlphaFoldDB" id="A0A2V5KVS7"/>
<keyword evidence="6 8" id="KW-0472">Membrane</keyword>
<keyword evidence="3" id="KW-0597">Phosphoprotein</keyword>
<keyword evidence="7" id="KW-0175">Coiled coil</keyword>
<dbReference type="InterPro" id="IPR003594">
    <property type="entry name" value="HATPase_dom"/>
</dbReference>
<keyword evidence="2" id="KW-1003">Cell membrane</keyword>
<sequence>MKVRFGFAAFSSLKNRLFLAFLLLILLPYAVLHFRSVSQIERSFVEQISRQNTQQLEQLKLSFEDLRGTVFRIAVRLELDPAIADLLNGRSASGTEERRKEMEALWNEIKSKTLPSPFVYYSLIDRQSREYASYAPAKPADYEALLARPEIASLRNGKSTYVWLPDDATYLRPEDSRSTSLLTLYSLFKDSAGNEAGLIRIGIDFQAWLSSMAKSFPITQDFFLLDGQGRLLGGTGERADASRMYAFLSEDDFEAGEPYRVEGSYLYNRMPVPAMNWTLVSRFPLHVIFGDIGQVKQRMVTTFLLFTLVFVAITFGLLSRLTRPLRLLQKKMAELTKHQLLTHLPTGTYKGEVLALAQAFNKMVNDLQALMRRLKAEERQKEAVRFQMLLSQMNPHFLLNTLNLVKWNAMGKGDEQTAGICVSLGKLLETSLNEESDLIHLLEERELTEAYVSIQALRYERSFEIRWECDERLDYALVPKLSLQPLVENAILHGLSNKSREGVIWIRAYTEGERCVLEVEDNGVGWNPSSTPKPERKRKSIGLTNLKERLELLFKQEASMEIVSPAGGSRVRLVFPLLVAAPYNERGTDDVERAAR</sequence>
<dbReference type="RefSeq" id="WP_110838795.1">
    <property type="nucleotide sequence ID" value="NZ_QJVJ01000002.1"/>
</dbReference>
<dbReference type="Gene3D" id="6.10.340.10">
    <property type="match status" value="1"/>
</dbReference>
<dbReference type="PANTHER" id="PTHR34220:SF7">
    <property type="entry name" value="SENSOR HISTIDINE KINASE YPDA"/>
    <property type="match status" value="1"/>
</dbReference>
<dbReference type="InterPro" id="IPR003660">
    <property type="entry name" value="HAMP_dom"/>
</dbReference>
<keyword evidence="8" id="KW-0812">Transmembrane</keyword>
<gene>
    <name evidence="10" type="ORF">DLM86_04585</name>
</gene>
<dbReference type="SMART" id="SM00304">
    <property type="entry name" value="HAMP"/>
    <property type="match status" value="1"/>
</dbReference>
<accession>A0A2V5KVS7</accession>
<dbReference type="InterPro" id="IPR036890">
    <property type="entry name" value="HATPase_C_sf"/>
</dbReference>
<dbReference type="CDD" id="cd06225">
    <property type="entry name" value="HAMP"/>
    <property type="match status" value="1"/>
</dbReference>
<dbReference type="SUPFAM" id="SSF158472">
    <property type="entry name" value="HAMP domain-like"/>
    <property type="match status" value="1"/>
</dbReference>
<organism evidence="10 11">
    <name type="scientific">Paenibacillus flagellatus</name>
    <dbReference type="NCBI Taxonomy" id="2211139"/>
    <lineage>
        <taxon>Bacteria</taxon>
        <taxon>Bacillati</taxon>
        <taxon>Bacillota</taxon>
        <taxon>Bacilli</taxon>
        <taxon>Bacillales</taxon>
        <taxon>Paenibacillaceae</taxon>
        <taxon>Paenibacillus</taxon>
    </lineage>
</organism>
<dbReference type="Pfam" id="PF06580">
    <property type="entry name" value="His_kinase"/>
    <property type="match status" value="1"/>
</dbReference>
<keyword evidence="11" id="KW-1185">Reference proteome</keyword>
<evidence type="ECO:0000256" key="6">
    <source>
        <dbReference type="ARBA" id="ARBA00023136"/>
    </source>
</evidence>
<keyword evidence="4" id="KW-0808">Transferase</keyword>
<dbReference type="GO" id="GO:0005886">
    <property type="term" value="C:plasma membrane"/>
    <property type="evidence" value="ECO:0007669"/>
    <property type="project" value="UniProtKB-SubCell"/>
</dbReference>
<evidence type="ECO:0000256" key="7">
    <source>
        <dbReference type="SAM" id="Coils"/>
    </source>
</evidence>
<evidence type="ECO:0000256" key="5">
    <source>
        <dbReference type="ARBA" id="ARBA00022777"/>
    </source>
</evidence>
<evidence type="ECO:0000313" key="10">
    <source>
        <dbReference type="EMBL" id="PYI56267.1"/>
    </source>
</evidence>
<evidence type="ECO:0000259" key="9">
    <source>
        <dbReference type="PROSITE" id="PS50885"/>
    </source>
</evidence>
<keyword evidence="5 10" id="KW-0418">Kinase</keyword>
<feature type="transmembrane region" description="Helical" evidence="8">
    <location>
        <begin position="303"/>
        <end position="322"/>
    </location>
</feature>
<comment type="caution">
    <text evidence="10">The sequence shown here is derived from an EMBL/GenBank/DDBJ whole genome shotgun (WGS) entry which is preliminary data.</text>
</comment>
<keyword evidence="8" id="KW-1133">Transmembrane helix</keyword>
<evidence type="ECO:0000256" key="8">
    <source>
        <dbReference type="SAM" id="Phobius"/>
    </source>
</evidence>
<reference evidence="10 11" key="1">
    <citation type="submission" date="2018-05" db="EMBL/GenBank/DDBJ databases">
        <title>Paenibacillus flagellatus sp. nov., isolated from selenium mineral soil.</title>
        <authorList>
            <person name="Dai X."/>
        </authorList>
    </citation>
    <scope>NUCLEOTIDE SEQUENCE [LARGE SCALE GENOMIC DNA]</scope>
    <source>
        <strain evidence="10 11">DXL2</strain>
    </source>
</reference>
<proteinExistence type="predicted"/>
<dbReference type="PROSITE" id="PS50885">
    <property type="entry name" value="HAMP"/>
    <property type="match status" value="1"/>
</dbReference>
<dbReference type="EMBL" id="QJVJ01000002">
    <property type="protein sequence ID" value="PYI56267.1"/>
    <property type="molecule type" value="Genomic_DNA"/>
</dbReference>
<feature type="domain" description="HAMP" evidence="9">
    <location>
        <begin position="319"/>
        <end position="372"/>
    </location>
</feature>
<dbReference type="InterPro" id="IPR010559">
    <property type="entry name" value="Sig_transdc_His_kin_internal"/>
</dbReference>
<evidence type="ECO:0000256" key="4">
    <source>
        <dbReference type="ARBA" id="ARBA00022679"/>
    </source>
</evidence>
<dbReference type="SUPFAM" id="SSF55874">
    <property type="entry name" value="ATPase domain of HSP90 chaperone/DNA topoisomerase II/histidine kinase"/>
    <property type="match status" value="1"/>
</dbReference>
<dbReference type="Proteomes" id="UP000247476">
    <property type="component" value="Unassembled WGS sequence"/>
</dbReference>
<evidence type="ECO:0000256" key="3">
    <source>
        <dbReference type="ARBA" id="ARBA00022553"/>
    </source>
</evidence>
<evidence type="ECO:0000313" key="11">
    <source>
        <dbReference type="Proteomes" id="UP000247476"/>
    </source>
</evidence>